<evidence type="ECO:0000313" key="5">
    <source>
        <dbReference type="Proteomes" id="UP000006050"/>
    </source>
</evidence>
<evidence type="ECO:0000256" key="2">
    <source>
        <dbReference type="SAM" id="SignalP"/>
    </source>
</evidence>
<feature type="region of interest" description="Disordered" evidence="1">
    <location>
        <begin position="179"/>
        <end position="198"/>
    </location>
</feature>
<evidence type="ECO:0000259" key="3">
    <source>
        <dbReference type="Pfam" id="PF00656"/>
    </source>
</evidence>
<name>I3Z1Y5_BELBD</name>
<dbReference type="RefSeq" id="WP_014771265.1">
    <property type="nucleotide sequence ID" value="NC_018010.1"/>
</dbReference>
<dbReference type="InterPro" id="IPR011600">
    <property type="entry name" value="Pept_C14_caspase"/>
</dbReference>
<dbReference type="HOGENOM" id="CLU_416691_0_0_10"/>
<dbReference type="OrthoDB" id="1491023at2"/>
<dbReference type="AlphaFoldDB" id="I3Z1Y5"/>
<dbReference type="PANTHER" id="PTHR48104:SF30">
    <property type="entry name" value="METACASPASE-1"/>
    <property type="match status" value="1"/>
</dbReference>
<feature type="signal peptide" evidence="2">
    <location>
        <begin position="1"/>
        <end position="23"/>
    </location>
</feature>
<dbReference type="InterPro" id="IPR029030">
    <property type="entry name" value="Caspase-like_dom_sf"/>
</dbReference>
<dbReference type="GO" id="GO:0004197">
    <property type="term" value="F:cysteine-type endopeptidase activity"/>
    <property type="evidence" value="ECO:0007669"/>
    <property type="project" value="InterPro"/>
</dbReference>
<keyword evidence="2" id="KW-0732">Signal</keyword>
<organism evidence="4 5">
    <name type="scientific">Belliella baltica (strain DSM 15883 / CIP 108006 / LMG 21964 / BA134)</name>
    <dbReference type="NCBI Taxonomy" id="866536"/>
    <lineage>
        <taxon>Bacteria</taxon>
        <taxon>Pseudomonadati</taxon>
        <taxon>Bacteroidota</taxon>
        <taxon>Cytophagia</taxon>
        <taxon>Cytophagales</taxon>
        <taxon>Cyclobacteriaceae</taxon>
        <taxon>Belliella</taxon>
    </lineage>
</organism>
<dbReference type="GO" id="GO:0005737">
    <property type="term" value="C:cytoplasm"/>
    <property type="evidence" value="ECO:0007669"/>
    <property type="project" value="TreeGrafter"/>
</dbReference>
<dbReference type="PANTHER" id="PTHR48104">
    <property type="entry name" value="METACASPASE-4"/>
    <property type="match status" value="1"/>
</dbReference>
<gene>
    <name evidence="4" type="ordered locus">Belba_0596</name>
</gene>
<accession>I3Z1Y5</accession>
<protein>
    <recommendedName>
        <fullName evidence="3">Peptidase C14 caspase domain-containing protein</fullName>
    </recommendedName>
</protein>
<evidence type="ECO:0000256" key="1">
    <source>
        <dbReference type="SAM" id="MobiDB-lite"/>
    </source>
</evidence>
<dbReference type="PATRIC" id="fig|866536.3.peg.614"/>
<dbReference type="SUPFAM" id="SSF52129">
    <property type="entry name" value="Caspase-like"/>
    <property type="match status" value="1"/>
</dbReference>
<feature type="domain" description="Peptidase C14 caspase" evidence="3">
    <location>
        <begin position="25"/>
        <end position="271"/>
    </location>
</feature>
<dbReference type="eggNOG" id="COG4249">
    <property type="taxonomic scope" value="Bacteria"/>
</dbReference>
<dbReference type="EMBL" id="CP003281">
    <property type="protein sequence ID" value="AFL83253.1"/>
    <property type="molecule type" value="Genomic_DNA"/>
</dbReference>
<keyword evidence="5" id="KW-1185">Reference proteome</keyword>
<dbReference type="KEGG" id="bbd:Belba_0596"/>
<feature type="chain" id="PRO_5003683173" description="Peptidase C14 caspase domain-containing protein" evidence="2">
    <location>
        <begin position="24"/>
        <end position="657"/>
    </location>
</feature>
<proteinExistence type="predicted"/>
<dbReference type="GO" id="GO:0006508">
    <property type="term" value="P:proteolysis"/>
    <property type="evidence" value="ECO:0007669"/>
    <property type="project" value="InterPro"/>
</dbReference>
<sequence length="657" mass="72923">MIKFFKLLALILCLASNSLEVLAEKKALIIAVGDYQPRTGWGKISSANDIPLIKDALISQGFDDEKIAVIRDQAATRKGILDALAKLYQESVKGDIVVVHYSGHGQQIFDDNGDEADGLDEALVPYDAFSKFAYNYQGENHIRDDELGNIINQFRNKLGTDGQLLFILDSCHSGSATRGGIARGGQGALTPPDWKEPDSSNAALTSSMFERTKLDDNSSPFVMISGASADELNYEYQGKGSLSYAFSVAMTSLGSEFSYRQLFSNIAAQMSVISPLQSPAIDGDLDFMLFNGDYLTQSPFFNVKRIAKSNLIQIDAGKLQGVFENTTIFLMPAGTSDLESAKPIAKGKVINTKFNEAVIELESDLSDLNEKLYWVFIDQPSYGDLSVSIFIEESEPLTNTKKEIEDFFKMSGLGEVVSDTAEADLQIRHFEKETALFVSNGLLKIQILNDQPNAAQIDELKSSIASYAQGKYLKQTQLKNPKFEIEFRLRPISFDEILQTAELLPDDTIYQTGILKVRPDEDRVVLEVTNKSKTDLYFSIIEINSKGEIGAFMPNNNCTMNDQERKISAGQTVIYSDCIFSFGPPYEKLMLKSFAAPFPINFQPTVQQQGMNSRGNSNPLEKFVQLSFERSRGSSGSQVAEKMDGYSYEYIYEIVEN</sequence>
<dbReference type="STRING" id="866536.Belba_0596"/>
<dbReference type="Proteomes" id="UP000006050">
    <property type="component" value="Chromosome"/>
</dbReference>
<reference evidence="5" key="1">
    <citation type="submission" date="2012-06" db="EMBL/GenBank/DDBJ databases">
        <title>The complete genome of Belliella baltica DSM 15883.</title>
        <authorList>
            <person name="Lucas S."/>
            <person name="Copeland A."/>
            <person name="Lapidus A."/>
            <person name="Goodwin L."/>
            <person name="Pitluck S."/>
            <person name="Peters L."/>
            <person name="Mikhailova N."/>
            <person name="Davenport K."/>
            <person name="Kyrpides N."/>
            <person name="Mavromatis K."/>
            <person name="Pagani I."/>
            <person name="Ivanova N."/>
            <person name="Ovchinnikova G."/>
            <person name="Zeytun A."/>
            <person name="Detter J.C."/>
            <person name="Han C."/>
            <person name="Land M."/>
            <person name="Hauser L."/>
            <person name="Markowitz V."/>
            <person name="Cheng J.-F."/>
            <person name="Hugenholtz P."/>
            <person name="Woyke T."/>
            <person name="Wu D."/>
            <person name="Tindall B."/>
            <person name="Pomrenke H."/>
            <person name="Brambilla E."/>
            <person name="Klenk H.-P."/>
            <person name="Eisen J.A."/>
        </authorList>
    </citation>
    <scope>NUCLEOTIDE SEQUENCE [LARGE SCALE GENOMIC DNA]</scope>
    <source>
        <strain evidence="5">DSM 15883 / CIP 108006 / LMG 21964 / BA134</strain>
    </source>
</reference>
<dbReference type="Gene3D" id="3.40.50.1460">
    <property type="match status" value="1"/>
</dbReference>
<dbReference type="InterPro" id="IPR050452">
    <property type="entry name" value="Metacaspase"/>
</dbReference>
<evidence type="ECO:0000313" key="4">
    <source>
        <dbReference type="EMBL" id="AFL83253.1"/>
    </source>
</evidence>
<dbReference type="Pfam" id="PF00656">
    <property type="entry name" value="Peptidase_C14"/>
    <property type="match status" value="1"/>
</dbReference>